<organism evidence="6 7">
    <name type="scientific">Aurantimonas coralicida</name>
    <dbReference type="NCBI Taxonomy" id="182270"/>
    <lineage>
        <taxon>Bacteria</taxon>
        <taxon>Pseudomonadati</taxon>
        <taxon>Pseudomonadota</taxon>
        <taxon>Alphaproteobacteria</taxon>
        <taxon>Hyphomicrobiales</taxon>
        <taxon>Aurantimonadaceae</taxon>
        <taxon>Aurantimonas</taxon>
    </lineage>
</organism>
<keyword evidence="4" id="KW-0804">Transcription</keyword>
<proteinExistence type="inferred from homology"/>
<dbReference type="GO" id="GO:0003700">
    <property type="term" value="F:DNA-binding transcription factor activity"/>
    <property type="evidence" value="ECO:0007669"/>
    <property type="project" value="InterPro"/>
</dbReference>
<dbReference type="FunFam" id="1.10.10.10:FF:000001">
    <property type="entry name" value="LysR family transcriptional regulator"/>
    <property type="match status" value="1"/>
</dbReference>
<dbReference type="InterPro" id="IPR000847">
    <property type="entry name" value="LysR_HTH_N"/>
</dbReference>
<dbReference type="AlphaFoldDB" id="A0A9C9THF2"/>
<dbReference type="Pfam" id="PF00126">
    <property type="entry name" value="HTH_1"/>
    <property type="match status" value="1"/>
</dbReference>
<evidence type="ECO:0000256" key="1">
    <source>
        <dbReference type="ARBA" id="ARBA00009437"/>
    </source>
</evidence>
<dbReference type="InterPro" id="IPR036390">
    <property type="entry name" value="WH_DNA-bd_sf"/>
</dbReference>
<keyword evidence="2" id="KW-0805">Transcription regulation</keyword>
<dbReference type="Gene3D" id="3.40.190.10">
    <property type="entry name" value="Periplasmic binding protein-like II"/>
    <property type="match status" value="2"/>
</dbReference>
<evidence type="ECO:0000313" key="6">
    <source>
        <dbReference type="EMBL" id="HEU00661.1"/>
    </source>
</evidence>
<dbReference type="SUPFAM" id="SSF53850">
    <property type="entry name" value="Periplasmic binding protein-like II"/>
    <property type="match status" value="1"/>
</dbReference>
<sequence length="468" mass="51528">MGLRRVSAALRQELLVNAASTLSHRHGLVSRCVHLALGYDSDAIRDDLERRGADPVIPTKSNRRVQRPVDKTKYALRNRIERFFNRLKQSRRIATRYDKLGSSFLGFVQIATIRQWIRIVHTTEIQGLSRLSGKLSNAGEQVLDRRDCYHPTTHFGGWLPMFDIKDIEIVSCIVRHGGFRAAAAQMRLSQSAVSARIAALEDRLGVELFDRRKRRGRLSPAGRTFLDQTARLTEMRDRIMATLGHEGGFAGTIRIGVAETVVHTWLPGMMTRIRDRFPNLRIELAVDTSSVLAAKLLQDDLDIAVLMEEWVPAQASGTFIHASIIDWFAAATTDVPDHPLTLKDLARHPIVTFPKGTIPYRNLDAIFTAAHLDAAPLLHGCASLSTALHLVGAGFGIGVLPSSMAAADIAAGRIRRLDTVAAAKPKPLRFVLAHHPSLDADVSVELKVAAEQAVAAMDNPFDLPSGSK</sequence>
<comment type="caution">
    <text evidence="6">The sequence shown here is derived from an EMBL/GenBank/DDBJ whole genome shotgun (WGS) entry which is preliminary data.</text>
</comment>
<dbReference type="SUPFAM" id="SSF46785">
    <property type="entry name" value="Winged helix' DNA-binding domain"/>
    <property type="match status" value="1"/>
</dbReference>
<accession>A0A9C9THF2</accession>
<dbReference type="PANTHER" id="PTHR30126">
    <property type="entry name" value="HTH-TYPE TRANSCRIPTIONAL REGULATOR"/>
    <property type="match status" value="1"/>
</dbReference>
<protein>
    <submittedName>
        <fullName evidence="6">LysR family transcriptional regulator</fullName>
    </submittedName>
</protein>
<dbReference type="InterPro" id="IPR005119">
    <property type="entry name" value="LysR_subst-bd"/>
</dbReference>
<dbReference type="Pfam" id="PF13586">
    <property type="entry name" value="DDE_Tnp_1_2"/>
    <property type="match status" value="1"/>
</dbReference>
<dbReference type="CDD" id="cd05466">
    <property type="entry name" value="PBP2_LTTR_substrate"/>
    <property type="match status" value="1"/>
</dbReference>
<evidence type="ECO:0000313" key="7">
    <source>
        <dbReference type="Proteomes" id="UP000885680"/>
    </source>
</evidence>
<name>A0A9C9THF2_9HYPH</name>
<evidence type="ECO:0000256" key="3">
    <source>
        <dbReference type="ARBA" id="ARBA00023125"/>
    </source>
</evidence>
<comment type="similarity">
    <text evidence="1">Belongs to the LysR transcriptional regulatory family.</text>
</comment>
<evidence type="ECO:0000259" key="5">
    <source>
        <dbReference type="PROSITE" id="PS50931"/>
    </source>
</evidence>
<evidence type="ECO:0000256" key="2">
    <source>
        <dbReference type="ARBA" id="ARBA00023015"/>
    </source>
</evidence>
<dbReference type="Gene3D" id="1.10.10.10">
    <property type="entry name" value="Winged helix-like DNA-binding domain superfamily/Winged helix DNA-binding domain"/>
    <property type="match status" value="1"/>
</dbReference>
<dbReference type="InterPro" id="IPR036388">
    <property type="entry name" value="WH-like_DNA-bd_sf"/>
</dbReference>
<dbReference type="EMBL" id="DRGN01000136">
    <property type="protein sequence ID" value="HEU00661.1"/>
    <property type="molecule type" value="Genomic_DNA"/>
</dbReference>
<dbReference type="PROSITE" id="PS50931">
    <property type="entry name" value="HTH_LYSR"/>
    <property type="match status" value="1"/>
</dbReference>
<keyword evidence="3" id="KW-0238">DNA-binding</keyword>
<evidence type="ECO:0000256" key="4">
    <source>
        <dbReference type="ARBA" id="ARBA00023163"/>
    </source>
</evidence>
<dbReference type="PANTHER" id="PTHR30126:SF77">
    <property type="entry name" value="TRANSCRIPTIONAL REGULATORY PROTEIN"/>
    <property type="match status" value="1"/>
</dbReference>
<dbReference type="InterPro" id="IPR025668">
    <property type="entry name" value="Tnp_DDE_dom"/>
</dbReference>
<reference evidence="6" key="1">
    <citation type="journal article" date="2020" name="mSystems">
        <title>Genome- and Community-Level Interaction Insights into Carbon Utilization and Element Cycling Functions of Hydrothermarchaeota in Hydrothermal Sediment.</title>
        <authorList>
            <person name="Zhou Z."/>
            <person name="Liu Y."/>
            <person name="Xu W."/>
            <person name="Pan J."/>
            <person name="Luo Z.H."/>
            <person name="Li M."/>
        </authorList>
    </citation>
    <scope>NUCLEOTIDE SEQUENCE</scope>
    <source>
        <strain evidence="6">HyVt-347</strain>
    </source>
</reference>
<feature type="domain" description="HTH lysR-type" evidence="5">
    <location>
        <begin position="162"/>
        <end position="219"/>
    </location>
</feature>
<dbReference type="Pfam" id="PF03466">
    <property type="entry name" value="LysR_substrate"/>
    <property type="match status" value="1"/>
</dbReference>
<dbReference type="GO" id="GO:0000976">
    <property type="term" value="F:transcription cis-regulatory region binding"/>
    <property type="evidence" value="ECO:0007669"/>
    <property type="project" value="TreeGrafter"/>
</dbReference>
<dbReference type="Proteomes" id="UP000885680">
    <property type="component" value="Unassembled WGS sequence"/>
</dbReference>
<gene>
    <name evidence="6" type="ORF">ENH89_09945</name>
</gene>
<dbReference type="PRINTS" id="PR00039">
    <property type="entry name" value="HTHLYSR"/>
</dbReference>